<feature type="binding site" evidence="5">
    <location>
        <position position="224"/>
    </location>
    <ligand>
        <name>isopentenyl diphosphate</name>
        <dbReference type="ChEBI" id="CHEBI:128769"/>
    </ligand>
</feature>
<feature type="binding site" evidence="5">
    <location>
        <position position="226"/>
    </location>
    <ligand>
        <name>dimethylallyl diphosphate</name>
        <dbReference type="ChEBI" id="CHEBI:57623"/>
    </ligand>
</feature>
<feature type="binding site" evidence="5">
    <location>
        <position position="74"/>
    </location>
    <ligand>
        <name>isopentenyl diphosphate</name>
        <dbReference type="ChEBI" id="CHEBI:128769"/>
    </ligand>
</feature>
<feature type="binding site" evidence="5">
    <location>
        <position position="224"/>
    </location>
    <ligand>
        <name>dimethylallyl diphosphate</name>
        <dbReference type="ChEBI" id="CHEBI:57623"/>
    </ligand>
</feature>
<dbReference type="InterPro" id="IPR003451">
    <property type="entry name" value="LytB/IspH"/>
</dbReference>
<feature type="binding site" evidence="5">
    <location>
        <position position="74"/>
    </location>
    <ligand>
        <name>(2E)-4-hydroxy-3-methylbut-2-enyl diphosphate</name>
        <dbReference type="ChEBI" id="CHEBI:128753"/>
    </ligand>
</feature>
<feature type="binding site" evidence="5">
    <location>
        <position position="41"/>
    </location>
    <ligand>
        <name>isopentenyl diphosphate</name>
        <dbReference type="ChEBI" id="CHEBI:128769"/>
    </ligand>
</feature>
<keyword evidence="5" id="KW-0414">Isoprene biosynthesis</keyword>
<dbReference type="AlphaFoldDB" id="A0A9D1SAE5"/>
<dbReference type="CDD" id="cd13944">
    <property type="entry name" value="lytB_ispH"/>
    <property type="match status" value="1"/>
</dbReference>
<sequence>MDIYLAEPRGFCAGVRRAIFMVENALAQYGAPVYVRHEIVHNKHVIADLTAKGAVFIEELDEADSRRPVIFSAHGISQKVEEEAAARGLTTIDATCPLVEKVHREVRRFQDENIEIIVIGKQNHPEIIGTVGQVSPERKVHIIYTLEEARKLDIPSEARVGFVTQTTLSIDDTQEIIAYLKQRFPHICGLPKADICYATTNRQTAVKELIKSTPNIVILGSKNSSNSRHLKETALKNGAQRAWLVDDWRELDWAEIDGLDSLGISAGASAPEYLVEELLAELARRYDNINKHRVIIAEESVNFKL</sequence>
<accession>A0A9D1SAE5</accession>
<keyword evidence="3 5" id="KW-0408">Iron</keyword>
<feature type="binding site" evidence="5">
    <location>
        <position position="226"/>
    </location>
    <ligand>
        <name>isopentenyl diphosphate</name>
        <dbReference type="ChEBI" id="CHEBI:128769"/>
    </ligand>
</feature>
<feature type="binding site" evidence="5">
    <location>
        <position position="225"/>
    </location>
    <ligand>
        <name>dimethylallyl diphosphate</name>
        <dbReference type="ChEBI" id="CHEBI:57623"/>
    </ligand>
</feature>
<dbReference type="GO" id="GO:0019288">
    <property type="term" value="P:isopentenyl diphosphate biosynthetic process, methylerythritol 4-phosphate pathway"/>
    <property type="evidence" value="ECO:0007669"/>
    <property type="project" value="UniProtKB-UniRule"/>
</dbReference>
<gene>
    <name evidence="5 6" type="primary">ispH</name>
    <name evidence="6" type="ORF">IAD20_01925</name>
</gene>
<feature type="binding site" evidence="5">
    <location>
        <position position="226"/>
    </location>
    <ligand>
        <name>(2E)-4-hydroxy-3-methylbut-2-enyl diphosphate</name>
        <dbReference type="ChEBI" id="CHEBI:128753"/>
    </ligand>
</feature>
<dbReference type="Gene3D" id="3.40.1010.20">
    <property type="entry name" value="4-hydroxy-3-methylbut-2-enyl diphosphate reductase, catalytic domain"/>
    <property type="match status" value="2"/>
</dbReference>
<feature type="binding site" evidence="5">
    <location>
        <position position="269"/>
    </location>
    <ligand>
        <name>dimethylallyl diphosphate</name>
        <dbReference type="ChEBI" id="CHEBI:57623"/>
    </ligand>
</feature>
<feature type="binding site" evidence="5">
    <location>
        <position position="124"/>
    </location>
    <ligand>
        <name>dimethylallyl diphosphate</name>
        <dbReference type="ChEBI" id="CHEBI:57623"/>
    </ligand>
</feature>
<comment type="catalytic activity">
    <reaction evidence="5">
        <text>isopentenyl diphosphate + 2 oxidized [2Fe-2S]-[ferredoxin] + H2O = (2E)-4-hydroxy-3-methylbut-2-enyl diphosphate + 2 reduced [2Fe-2S]-[ferredoxin] + 2 H(+)</text>
        <dbReference type="Rhea" id="RHEA:24488"/>
        <dbReference type="Rhea" id="RHEA-COMP:10000"/>
        <dbReference type="Rhea" id="RHEA-COMP:10001"/>
        <dbReference type="ChEBI" id="CHEBI:15377"/>
        <dbReference type="ChEBI" id="CHEBI:15378"/>
        <dbReference type="ChEBI" id="CHEBI:33737"/>
        <dbReference type="ChEBI" id="CHEBI:33738"/>
        <dbReference type="ChEBI" id="CHEBI:128753"/>
        <dbReference type="ChEBI" id="CHEBI:128769"/>
        <dbReference type="EC" id="1.17.7.4"/>
    </reaction>
</comment>
<evidence type="ECO:0000256" key="5">
    <source>
        <dbReference type="HAMAP-Rule" id="MF_00191"/>
    </source>
</evidence>
<keyword evidence="1 5" id="KW-0004">4Fe-4S</keyword>
<dbReference type="Proteomes" id="UP000824107">
    <property type="component" value="Unassembled WGS sequence"/>
</dbReference>
<reference evidence="6" key="2">
    <citation type="journal article" date="2021" name="PeerJ">
        <title>Extensive microbial diversity within the chicken gut microbiome revealed by metagenomics and culture.</title>
        <authorList>
            <person name="Gilroy R."/>
            <person name="Ravi A."/>
            <person name="Getino M."/>
            <person name="Pursley I."/>
            <person name="Horton D.L."/>
            <person name="Alikhan N.F."/>
            <person name="Baker D."/>
            <person name="Gharbi K."/>
            <person name="Hall N."/>
            <person name="Watson M."/>
            <person name="Adriaenssens E.M."/>
            <person name="Foster-Nyarko E."/>
            <person name="Jarju S."/>
            <person name="Secka A."/>
            <person name="Antonio M."/>
            <person name="Oren A."/>
            <person name="Chaudhuri R.R."/>
            <person name="La Ragione R."/>
            <person name="Hildebrand F."/>
            <person name="Pallen M.J."/>
        </authorList>
    </citation>
    <scope>NUCLEOTIDE SEQUENCE</scope>
    <source>
        <strain evidence="6">ChiW3-316</strain>
    </source>
</reference>
<feature type="binding site" evidence="5">
    <location>
        <position position="124"/>
    </location>
    <ligand>
        <name>(2E)-4-hydroxy-3-methylbut-2-enyl diphosphate</name>
        <dbReference type="ChEBI" id="CHEBI:128753"/>
    </ligand>
</feature>
<evidence type="ECO:0000256" key="2">
    <source>
        <dbReference type="ARBA" id="ARBA00022723"/>
    </source>
</evidence>
<evidence type="ECO:0000256" key="1">
    <source>
        <dbReference type="ARBA" id="ARBA00022485"/>
    </source>
</evidence>
<dbReference type="EMBL" id="DVNC01000019">
    <property type="protein sequence ID" value="HIU52820.1"/>
    <property type="molecule type" value="Genomic_DNA"/>
</dbReference>
<feature type="binding site" evidence="5">
    <location>
        <position position="225"/>
    </location>
    <ligand>
        <name>(2E)-4-hydroxy-3-methylbut-2-enyl diphosphate</name>
        <dbReference type="ChEBI" id="CHEBI:128753"/>
    </ligand>
</feature>
<dbReference type="Pfam" id="PF02401">
    <property type="entry name" value="LYTB"/>
    <property type="match status" value="1"/>
</dbReference>
<dbReference type="GO" id="GO:0051745">
    <property type="term" value="F:4-hydroxy-3-methylbut-2-enyl diphosphate reductase activity"/>
    <property type="evidence" value="ECO:0007669"/>
    <property type="project" value="UniProtKB-UniRule"/>
</dbReference>
<dbReference type="PANTHER" id="PTHR30426:SF0">
    <property type="entry name" value="4-HYDROXY-3-METHYLBUT-2-ENYL DIPHOSPHATE REDUCTASE"/>
    <property type="match status" value="1"/>
</dbReference>
<feature type="binding site" evidence="5">
    <location>
        <position position="74"/>
    </location>
    <ligand>
        <name>dimethylallyl diphosphate</name>
        <dbReference type="ChEBI" id="CHEBI:57623"/>
    </ligand>
</feature>
<dbReference type="GO" id="GO:0050992">
    <property type="term" value="P:dimethylallyl diphosphate biosynthetic process"/>
    <property type="evidence" value="ECO:0007669"/>
    <property type="project" value="UniProtKB-UniRule"/>
</dbReference>
<evidence type="ECO:0000256" key="4">
    <source>
        <dbReference type="ARBA" id="ARBA00023014"/>
    </source>
</evidence>
<keyword evidence="4 5" id="KW-0411">Iron-sulfur</keyword>
<keyword evidence="5 6" id="KW-0560">Oxidoreductase</keyword>
<dbReference type="GO" id="GO:0046872">
    <property type="term" value="F:metal ion binding"/>
    <property type="evidence" value="ECO:0007669"/>
    <property type="project" value="UniProtKB-KW"/>
</dbReference>
<evidence type="ECO:0000313" key="7">
    <source>
        <dbReference type="Proteomes" id="UP000824107"/>
    </source>
</evidence>
<feature type="binding site" evidence="5">
    <location>
        <position position="225"/>
    </location>
    <ligand>
        <name>isopentenyl diphosphate</name>
        <dbReference type="ChEBI" id="CHEBI:128769"/>
    </ligand>
</feature>
<feature type="active site" description="Proton donor" evidence="5">
    <location>
        <position position="126"/>
    </location>
</feature>
<dbReference type="PANTHER" id="PTHR30426">
    <property type="entry name" value="4-HYDROXY-3-METHYLBUT-2-ENYL DIPHOSPHATE REDUCTASE"/>
    <property type="match status" value="1"/>
</dbReference>
<feature type="binding site" evidence="5">
    <location>
        <position position="269"/>
    </location>
    <ligand>
        <name>(2E)-4-hydroxy-3-methylbut-2-enyl diphosphate</name>
        <dbReference type="ChEBI" id="CHEBI:128753"/>
    </ligand>
</feature>
<dbReference type="NCBIfam" id="TIGR00216">
    <property type="entry name" value="ispH_lytB"/>
    <property type="match status" value="1"/>
</dbReference>
<dbReference type="EC" id="1.17.7.4" evidence="5"/>
<evidence type="ECO:0000313" key="6">
    <source>
        <dbReference type="EMBL" id="HIU52820.1"/>
    </source>
</evidence>
<feature type="binding site" evidence="5">
    <location>
        <position position="96"/>
    </location>
    <ligand>
        <name>[4Fe-4S] cluster</name>
        <dbReference type="ChEBI" id="CHEBI:49883"/>
    </ligand>
</feature>
<comment type="function">
    <text evidence="5">Catalyzes the conversion of 1-hydroxy-2-methyl-2-(E)-butenyl 4-diphosphate (HMBPP) into a mixture of isopentenyl diphosphate (IPP) and dimethylallyl diphosphate (DMAPP). Acts in the terminal step of the DOXP/MEP pathway for isoprenoid precursor biosynthesis.</text>
</comment>
<feature type="binding site" evidence="5">
    <location>
        <position position="166"/>
    </location>
    <ligand>
        <name>(2E)-4-hydroxy-3-methylbut-2-enyl diphosphate</name>
        <dbReference type="ChEBI" id="CHEBI:128753"/>
    </ligand>
</feature>
<feature type="binding site" evidence="5">
    <location>
        <position position="12"/>
    </location>
    <ligand>
        <name>[4Fe-4S] cluster</name>
        <dbReference type="ChEBI" id="CHEBI:49883"/>
    </ligand>
</feature>
<dbReference type="GO" id="GO:0051539">
    <property type="term" value="F:4 iron, 4 sulfur cluster binding"/>
    <property type="evidence" value="ECO:0007669"/>
    <property type="project" value="UniProtKB-UniRule"/>
</dbReference>
<comment type="catalytic activity">
    <reaction evidence="5">
        <text>dimethylallyl diphosphate + 2 oxidized [2Fe-2S]-[ferredoxin] + H2O = (2E)-4-hydroxy-3-methylbut-2-enyl diphosphate + 2 reduced [2Fe-2S]-[ferredoxin] + 2 H(+)</text>
        <dbReference type="Rhea" id="RHEA:24825"/>
        <dbReference type="Rhea" id="RHEA-COMP:10000"/>
        <dbReference type="Rhea" id="RHEA-COMP:10001"/>
        <dbReference type="ChEBI" id="CHEBI:15377"/>
        <dbReference type="ChEBI" id="CHEBI:15378"/>
        <dbReference type="ChEBI" id="CHEBI:33737"/>
        <dbReference type="ChEBI" id="CHEBI:33738"/>
        <dbReference type="ChEBI" id="CHEBI:57623"/>
        <dbReference type="ChEBI" id="CHEBI:128753"/>
        <dbReference type="EC" id="1.17.7.4"/>
    </reaction>
</comment>
<comment type="cofactor">
    <cofactor evidence="5">
        <name>[4Fe-4S] cluster</name>
        <dbReference type="ChEBI" id="CHEBI:49883"/>
    </cofactor>
    <text evidence="5">Binds 1 [4Fe-4S] cluster per subunit.</text>
</comment>
<dbReference type="Gene3D" id="3.40.50.11270">
    <property type="match status" value="1"/>
</dbReference>
<dbReference type="HAMAP" id="MF_00191">
    <property type="entry name" value="IspH"/>
    <property type="match status" value="1"/>
</dbReference>
<reference evidence="6" key="1">
    <citation type="submission" date="2020-10" db="EMBL/GenBank/DDBJ databases">
        <authorList>
            <person name="Gilroy R."/>
        </authorList>
    </citation>
    <scope>NUCLEOTIDE SEQUENCE</scope>
    <source>
        <strain evidence="6">ChiW3-316</strain>
    </source>
</reference>
<dbReference type="NCBIfam" id="NF002190">
    <property type="entry name" value="PRK01045.1-4"/>
    <property type="match status" value="1"/>
</dbReference>
<comment type="similarity">
    <text evidence="5">Belongs to the IspH family.</text>
</comment>
<protein>
    <recommendedName>
        <fullName evidence="5">4-hydroxy-3-methylbut-2-enyl diphosphate reductase</fullName>
        <shortName evidence="5">HMBPP reductase</shortName>
        <ecNumber evidence="5">1.17.7.4</ecNumber>
    </recommendedName>
</protein>
<feature type="binding site" evidence="5">
    <location>
        <position position="41"/>
    </location>
    <ligand>
        <name>dimethylallyl diphosphate</name>
        <dbReference type="ChEBI" id="CHEBI:57623"/>
    </ligand>
</feature>
<keyword evidence="2 5" id="KW-0479">Metal-binding</keyword>
<comment type="pathway">
    <text evidence="5">Isoprenoid biosynthesis; dimethylallyl diphosphate biosynthesis; dimethylallyl diphosphate from (2E)-4-hydroxy-3-methylbutenyl diphosphate: step 1/1.</text>
</comment>
<feature type="binding site" evidence="5">
    <location>
        <position position="196"/>
    </location>
    <ligand>
        <name>[4Fe-4S] cluster</name>
        <dbReference type="ChEBI" id="CHEBI:49883"/>
    </ligand>
</feature>
<name>A0A9D1SAE5_9PROT</name>
<feature type="binding site" evidence="5">
    <location>
        <position position="124"/>
    </location>
    <ligand>
        <name>isopentenyl diphosphate</name>
        <dbReference type="ChEBI" id="CHEBI:128769"/>
    </ligand>
</feature>
<comment type="pathway">
    <text evidence="5">Isoprenoid biosynthesis; isopentenyl diphosphate biosynthesis via DXP pathway; isopentenyl diphosphate from 1-deoxy-D-xylulose 5-phosphate: step 6/6.</text>
</comment>
<organism evidence="6 7">
    <name type="scientific">Candidatus Scatocola faecipullorum</name>
    <dbReference type="NCBI Taxonomy" id="2840917"/>
    <lineage>
        <taxon>Bacteria</taxon>
        <taxon>Pseudomonadati</taxon>
        <taxon>Pseudomonadota</taxon>
        <taxon>Alphaproteobacteria</taxon>
        <taxon>Rhodospirillales</taxon>
        <taxon>Rhodospirillaceae</taxon>
        <taxon>Rhodospirillaceae incertae sedis</taxon>
        <taxon>Candidatus Scatocola</taxon>
    </lineage>
</organism>
<feature type="binding site" evidence="5">
    <location>
        <position position="269"/>
    </location>
    <ligand>
        <name>isopentenyl diphosphate</name>
        <dbReference type="ChEBI" id="CHEBI:128769"/>
    </ligand>
</feature>
<evidence type="ECO:0000256" key="3">
    <source>
        <dbReference type="ARBA" id="ARBA00023004"/>
    </source>
</evidence>
<comment type="caution">
    <text evidence="6">The sequence shown here is derived from an EMBL/GenBank/DDBJ whole genome shotgun (WGS) entry which is preliminary data.</text>
</comment>
<proteinExistence type="inferred from homology"/>
<dbReference type="GO" id="GO:0016114">
    <property type="term" value="P:terpenoid biosynthetic process"/>
    <property type="evidence" value="ECO:0007669"/>
    <property type="project" value="UniProtKB-UniRule"/>
</dbReference>
<feature type="binding site" evidence="5">
    <location>
        <position position="41"/>
    </location>
    <ligand>
        <name>(2E)-4-hydroxy-3-methylbut-2-enyl diphosphate</name>
        <dbReference type="ChEBI" id="CHEBI:128753"/>
    </ligand>
</feature>
<feature type="binding site" evidence="5">
    <location>
        <position position="224"/>
    </location>
    <ligand>
        <name>(2E)-4-hydroxy-3-methylbut-2-enyl diphosphate</name>
        <dbReference type="ChEBI" id="CHEBI:128753"/>
    </ligand>
</feature>